<dbReference type="AlphaFoldDB" id="A0A8J3DF99"/>
<dbReference type="GO" id="GO:0003700">
    <property type="term" value="F:DNA-binding transcription factor activity"/>
    <property type="evidence" value="ECO:0007669"/>
    <property type="project" value="InterPro"/>
</dbReference>
<gene>
    <name evidence="5" type="ORF">GCM10007047_33170</name>
</gene>
<dbReference type="GO" id="GO:0043565">
    <property type="term" value="F:sequence-specific DNA binding"/>
    <property type="evidence" value="ECO:0007669"/>
    <property type="project" value="InterPro"/>
</dbReference>
<keyword evidence="1" id="KW-0805">Transcription regulation</keyword>
<accession>A0A8J3DF99</accession>
<sequence length="288" mass="33171">METRAKFEYIVTQENESFRCFYIEGQRFDHAYHYHPEIELTLILESSGMRLVGDTLKPFMQGDLCLLSENLPHLYHNGELTEAKPDQKARAIVLQFRRDCLGGVFDSAVELQAISKMLDRANRGLRFPSEAARAIQGQMTTLLRARESERLCLMLEVLDYLAKYNSEPIASAGYRPNLNDYRSERISKASHYILNHFHEELTQADVARHIGMTTSAFSRFFQRTTNQSYAKFLGDIRMGHACHLLLESDMPITDVCYAAGFSNLSNFNRRFKARLGRSPRSYRDLTAF</sequence>
<organism evidence="5 6">
    <name type="scientific">Cerasicoccus arenae</name>
    <dbReference type="NCBI Taxonomy" id="424488"/>
    <lineage>
        <taxon>Bacteria</taxon>
        <taxon>Pseudomonadati</taxon>
        <taxon>Verrucomicrobiota</taxon>
        <taxon>Opitutia</taxon>
        <taxon>Puniceicoccales</taxon>
        <taxon>Cerasicoccaceae</taxon>
        <taxon>Cerasicoccus</taxon>
    </lineage>
</organism>
<comment type="caution">
    <text evidence="5">The sequence shown here is derived from an EMBL/GenBank/DDBJ whole genome shotgun (WGS) entry which is preliminary data.</text>
</comment>
<dbReference type="SMART" id="SM00342">
    <property type="entry name" value="HTH_ARAC"/>
    <property type="match status" value="1"/>
</dbReference>
<dbReference type="Gene3D" id="1.10.10.60">
    <property type="entry name" value="Homeodomain-like"/>
    <property type="match status" value="2"/>
</dbReference>
<evidence type="ECO:0000256" key="3">
    <source>
        <dbReference type="ARBA" id="ARBA00023163"/>
    </source>
</evidence>
<keyword evidence="6" id="KW-1185">Reference proteome</keyword>
<dbReference type="EMBL" id="BMXG01000031">
    <property type="protein sequence ID" value="GHC13208.1"/>
    <property type="molecule type" value="Genomic_DNA"/>
</dbReference>
<dbReference type="PROSITE" id="PS01124">
    <property type="entry name" value="HTH_ARAC_FAMILY_2"/>
    <property type="match status" value="1"/>
</dbReference>
<reference evidence="5" key="1">
    <citation type="journal article" date="2014" name="Int. J. Syst. Evol. Microbiol.">
        <title>Complete genome sequence of Corynebacterium casei LMG S-19264T (=DSM 44701T), isolated from a smear-ripened cheese.</title>
        <authorList>
            <consortium name="US DOE Joint Genome Institute (JGI-PGF)"/>
            <person name="Walter F."/>
            <person name="Albersmeier A."/>
            <person name="Kalinowski J."/>
            <person name="Ruckert C."/>
        </authorList>
    </citation>
    <scope>NUCLEOTIDE SEQUENCE</scope>
    <source>
        <strain evidence="5">KCTC 12870</strain>
    </source>
</reference>
<dbReference type="PRINTS" id="PR00032">
    <property type="entry name" value="HTHARAC"/>
</dbReference>
<evidence type="ECO:0000313" key="6">
    <source>
        <dbReference type="Proteomes" id="UP000642829"/>
    </source>
</evidence>
<dbReference type="InterPro" id="IPR018060">
    <property type="entry name" value="HTH_AraC"/>
</dbReference>
<evidence type="ECO:0000256" key="2">
    <source>
        <dbReference type="ARBA" id="ARBA00023125"/>
    </source>
</evidence>
<dbReference type="PANTHER" id="PTHR43280">
    <property type="entry name" value="ARAC-FAMILY TRANSCRIPTIONAL REGULATOR"/>
    <property type="match status" value="1"/>
</dbReference>
<dbReference type="Proteomes" id="UP000642829">
    <property type="component" value="Unassembled WGS sequence"/>
</dbReference>
<dbReference type="InterPro" id="IPR014710">
    <property type="entry name" value="RmlC-like_jellyroll"/>
</dbReference>
<dbReference type="InterPro" id="IPR020449">
    <property type="entry name" value="Tscrpt_reg_AraC-type_HTH"/>
</dbReference>
<evidence type="ECO:0000256" key="1">
    <source>
        <dbReference type="ARBA" id="ARBA00023015"/>
    </source>
</evidence>
<evidence type="ECO:0000313" key="5">
    <source>
        <dbReference type="EMBL" id="GHC13208.1"/>
    </source>
</evidence>
<protein>
    <submittedName>
        <fullName evidence="5">AraC family transcriptional regulator</fullName>
    </submittedName>
</protein>
<dbReference type="Gene3D" id="2.60.120.10">
    <property type="entry name" value="Jelly Rolls"/>
    <property type="match status" value="1"/>
</dbReference>
<dbReference type="SUPFAM" id="SSF46689">
    <property type="entry name" value="Homeodomain-like"/>
    <property type="match status" value="2"/>
</dbReference>
<dbReference type="Pfam" id="PF12833">
    <property type="entry name" value="HTH_18"/>
    <property type="match status" value="1"/>
</dbReference>
<dbReference type="PROSITE" id="PS00041">
    <property type="entry name" value="HTH_ARAC_FAMILY_1"/>
    <property type="match status" value="1"/>
</dbReference>
<dbReference type="InterPro" id="IPR009057">
    <property type="entry name" value="Homeodomain-like_sf"/>
</dbReference>
<dbReference type="SUPFAM" id="SSF51182">
    <property type="entry name" value="RmlC-like cupins"/>
    <property type="match status" value="1"/>
</dbReference>
<dbReference type="RefSeq" id="WP_189517360.1">
    <property type="nucleotide sequence ID" value="NZ_BMXG01000031.1"/>
</dbReference>
<dbReference type="PANTHER" id="PTHR43280:SF27">
    <property type="entry name" value="TRANSCRIPTIONAL REGULATOR MTLR"/>
    <property type="match status" value="1"/>
</dbReference>
<dbReference type="InterPro" id="IPR018062">
    <property type="entry name" value="HTH_AraC-typ_CS"/>
</dbReference>
<keyword evidence="2" id="KW-0238">DNA-binding</keyword>
<reference evidence="5" key="2">
    <citation type="submission" date="2020-09" db="EMBL/GenBank/DDBJ databases">
        <authorList>
            <person name="Sun Q."/>
            <person name="Kim S."/>
        </authorList>
    </citation>
    <scope>NUCLEOTIDE SEQUENCE</scope>
    <source>
        <strain evidence="5">KCTC 12870</strain>
    </source>
</reference>
<feature type="domain" description="HTH araC/xylS-type" evidence="4">
    <location>
        <begin position="187"/>
        <end position="285"/>
    </location>
</feature>
<dbReference type="InterPro" id="IPR011051">
    <property type="entry name" value="RmlC_Cupin_sf"/>
</dbReference>
<proteinExistence type="predicted"/>
<name>A0A8J3DF99_9BACT</name>
<evidence type="ECO:0000259" key="4">
    <source>
        <dbReference type="PROSITE" id="PS01124"/>
    </source>
</evidence>
<keyword evidence="3" id="KW-0804">Transcription</keyword>